<proteinExistence type="predicted"/>
<dbReference type="GO" id="GO:0016787">
    <property type="term" value="F:hydrolase activity"/>
    <property type="evidence" value="ECO:0007669"/>
    <property type="project" value="UniProtKB-KW"/>
</dbReference>
<evidence type="ECO:0000313" key="4">
    <source>
        <dbReference type="Proteomes" id="UP000184406"/>
    </source>
</evidence>
<feature type="domain" description="Acyltransferase 3" evidence="2">
    <location>
        <begin position="3"/>
        <end position="344"/>
    </location>
</feature>
<feature type="transmembrane region" description="Helical" evidence="1">
    <location>
        <begin position="203"/>
        <end position="220"/>
    </location>
</feature>
<dbReference type="InterPro" id="IPR050879">
    <property type="entry name" value="Acyltransferase_3"/>
</dbReference>
<protein>
    <submittedName>
        <fullName evidence="3">Peptidoglycan/LPS O-acetylase OafA/YrhL, contains acyltransferase and SGNH-hydrolase domains</fullName>
    </submittedName>
</protein>
<gene>
    <name evidence="3" type="ORF">SAMN03080594_102271</name>
</gene>
<feature type="transmembrane region" description="Helical" evidence="1">
    <location>
        <begin position="147"/>
        <end position="167"/>
    </location>
</feature>
<sequence>MLIDVLRGFCILSVILLHLNIKVPFKETFIGTLMPKKIYTLFFWSGYYGVIIFFTLSGYLITNSVIRKWGKLSQIKVRDFFVMRAARIMPLLFILILVLTVLHIMSVPGFIIDKEKVSLGIVIFSAATFHINLLQIKIGYLPANWDVLWSICIEGFFYLIFPFLCLIIRKKWHLAVLILIIILIAPWARIALYPVNELGDRNYLAYMDSIGIGCIIALGLKRLKCWIEYDRIGLFLGASMLILVLYFRGFLYQSGLVSSGLNVTILSLGTGLMIIWMHFRQDTLNHSRFWLLKMIGKMGRLSYEIYLTHIFIVIVLVDIYNRIQAPSESIYLLYITTVMLSSLLAKYVSKYISKPLSNKIQNKFIYKRKPICKLNQ</sequence>
<keyword evidence="1" id="KW-0472">Membrane</keyword>
<dbReference type="GO" id="GO:0009103">
    <property type="term" value="P:lipopolysaccharide biosynthetic process"/>
    <property type="evidence" value="ECO:0007669"/>
    <property type="project" value="TreeGrafter"/>
</dbReference>
<dbReference type="PANTHER" id="PTHR23028">
    <property type="entry name" value="ACETYLTRANSFERASE"/>
    <property type="match status" value="1"/>
</dbReference>
<name>A0A1M4Y0N9_9FLAO</name>
<dbReference type="InterPro" id="IPR002656">
    <property type="entry name" value="Acyl_transf_3_dom"/>
</dbReference>
<feature type="transmembrane region" description="Helical" evidence="1">
    <location>
        <begin position="81"/>
        <end position="105"/>
    </location>
</feature>
<evidence type="ECO:0000259" key="2">
    <source>
        <dbReference type="Pfam" id="PF01757"/>
    </source>
</evidence>
<evidence type="ECO:0000313" key="3">
    <source>
        <dbReference type="EMBL" id="SHE99311.1"/>
    </source>
</evidence>
<dbReference type="EMBL" id="FQUX01000002">
    <property type="protein sequence ID" value="SHE99311.1"/>
    <property type="molecule type" value="Genomic_DNA"/>
</dbReference>
<keyword evidence="4" id="KW-1185">Reference proteome</keyword>
<keyword evidence="3" id="KW-0378">Hydrolase</keyword>
<dbReference type="PANTHER" id="PTHR23028:SF53">
    <property type="entry name" value="ACYL_TRANSF_3 DOMAIN-CONTAINING PROTEIN"/>
    <property type="match status" value="1"/>
</dbReference>
<feature type="transmembrane region" description="Helical" evidence="1">
    <location>
        <begin position="232"/>
        <end position="251"/>
    </location>
</feature>
<feature type="transmembrane region" description="Helical" evidence="1">
    <location>
        <begin position="331"/>
        <end position="349"/>
    </location>
</feature>
<feature type="transmembrane region" description="Helical" evidence="1">
    <location>
        <begin position="257"/>
        <end position="279"/>
    </location>
</feature>
<feature type="transmembrane region" description="Helical" evidence="1">
    <location>
        <begin position="37"/>
        <end position="61"/>
    </location>
</feature>
<feature type="transmembrane region" description="Helical" evidence="1">
    <location>
        <begin position="300"/>
        <end position="319"/>
    </location>
</feature>
<keyword evidence="3" id="KW-0808">Transferase</keyword>
<keyword evidence="1" id="KW-0812">Transmembrane</keyword>
<reference evidence="4" key="1">
    <citation type="submission" date="2016-11" db="EMBL/GenBank/DDBJ databases">
        <authorList>
            <person name="Varghese N."/>
            <person name="Submissions S."/>
        </authorList>
    </citation>
    <scope>NUCLEOTIDE SEQUENCE [LARGE SCALE GENOMIC DNA]</scope>
    <source>
        <strain evidence="4">DSM 17539</strain>
    </source>
</reference>
<organism evidence="3 4">
    <name type="scientific">Arenibacter palladensis</name>
    <dbReference type="NCBI Taxonomy" id="237373"/>
    <lineage>
        <taxon>Bacteria</taxon>
        <taxon>Pseudomonadati</taxon>
        <taxon>Bacteroidota</taxon>
        <taxon>Flavobacteriia</taxon>
        <taxon>Flavobacteriales</taxon>
        <taxon>Flavobacteriaceae</taxon>
        <taxon>Arenibacter</taxon>
    </lineage>
</organism>
<dbReference type="GO" id="GO:0016020">
    <property type="term" value="C:membrane"/>
    <property type="evidence" value="ECO:0007669"/>
    <property type="project" value="TreeGrafter"/>
</dbReference>
<dbReference type="Proteomes" id="UP000184406">
    <property type="component" value="Unassembled WGS sequence"/>
</dbReference>
<evidence type="ECO:0000256" key="1">
    <source>
        <dbReference type="SAM" id="Phobius"/>
    </source>
</evidence>
<keyword evidence="1" id="KW-1133">Transmembrane helix</keyword>
<feature type="transmembrane region" description="Helical" evidence="1">
    <location>
        <begin position="174"/>
        <end position="191"/>
    </location>
</feature>
<dbReference type="AlphaFoldDB" id="A0A1M4Y0N9"/>
<dbReference type="Pfam" id="PF01757">
    <property type="entry name" value="Acyl_transf_3"/>
    <property type="match status" value="1"/>
</dbReference>
<feature type="transmembrane region" description="Helical" evidence="1">
    <location>
        <begin position="6"/>
        <end position="25"/>
    </location>
</feature>
<keyword evidence="3" id="KW-0012">Acyltransferase</keyword>
<dbReference type="GO" id="GO:0016747">
    <property type="term" value="F:acyltransferase activity, transferring groups other than amino-acyl groups"/>
    <property type="evidence" value="ECO:0007669"/>
    <property type="project" value="InterPro"/>
</dbReference>
<accession>A0A1M4Y0N9</accession>